<keyword evidence="2" id="KW-1185">Reference proteome</keyword>
<evidence type="ECO:0000313" key="1">
    <source>
        <dbReference type="EMBL" id="VVE41350.1"/>
    </source>
</evidence>
<reference evidence="1 2" key="1">
    <citation type="submission" date="2019-08" db="EMBL/GenBank/DDBJ databases">
        <authorList>
            <person name="Peeters C."/>
        </authorList>
    </citation>
    <scope>NUCLEOTIDE SEQUENCE [LARGE SCALE GENOMIC DNA]</scope>
    <source>
        <strain evidence="1 2">LMG 31111</strain>
    </source>
</reference>
<dbReference type="Proteomes" id="UP000383971">
    <property type="component" value="Unassembled WGS sequence"/>
</dbReference>
<organism evidence="1 2">
    <name type="scientific">Pandoraea communis</name>
    <dbReference type="NCBI Taxonomy" id="2508297"/>
    <lineage>
        <taxon>Bacteria</taxon>
        <taxon>Pseudomonadati</taxon>
        <taxon>Pseudomonadota</taxon>
        <taxon>Betaproteobacteria</taxon>
        <taxon>Burkholderiales</taxon>
        <taxon>Burkholderiaceae</taxon>
        <taxon>Pandoraea</taxon>
    </lineage>
</organism>
<protein>
    <submittedName>
        <fullName evidence="1">Uncharacterized protein</fullName>
    </submittedName>
</protein>
<proteinExistence type="predicted"/>
<dbReference type="AlphaFoldDB" id="A0A5E4XYC7"/>
<sequence length="161" mass="18278">MMRIAYLEISARQTGKTRRLVEAAKRFAEAGRPTVVVSALASHMRPELQRHGIVVIGNGTCGVPPSHEGKDAAWLYDEFDWLDGVTAREGGYYVTTARFLRTAEDLFEGDGLLSRLLKANNWRCEKHFECDPKLYRYMAADYRRAVASDDFRCLVLGEFLK</sequence>
<dbReference type="EMBL" id="CABPSE010000017">
    <property type="protein sequence ID" value="VVE41350.1"/>
    <property type="molecule type" value="Genomic_DNA"/>
</dbReference>
<name>A0A5E4XYC7_9BURK</name>
<dbReference type="RefSeq" id="WP_150586560.1">
    <property type="nucleotide sequence ID" value="NZ_CABPSE010000017.1"/>
</dbReference>
<evidence type="ECO:0000313" key="2">
    <source>
        <dbReference type="Proteomes" id="UP000383971"/>
    </source>
</evidence>
<accession>A0A5E4XYC7</accession>
<gene>
    <name evidence="1" type="ORF">PCO31111_04189</name>
</gene>